<organism evidence="4 5">
    <name type="scientific">Prorocentrum cordatum</name>
    <dbReference type="NCBI Taxonomy" id="2364126"/>
    <lineage>
        <taxon>Eukaryota</taxon>
        <taxon>Sar</taxon>
        <taxon>Alveolata</taxon>
        <taxon>Dinophyceae</taxon>
        <taxon>Prorocentrales</taxon>
        <taxon>Prorocentraceae</taxon>
        <taxon>Prorocentrum</taxon>
    </lineage>
</organism>
<dbReference type="PANTHER" id="PTHR10827">
    <property type="entry name" value="RETICULOCALBIN"/>
    <property type="match status" value="1"/>
</dbReference>
<accession>A0ABN9VXI7</accession>
<dbReference type="SUPFAM" id="SSF47473">
    <property type="entry name" value="EF-hand"/>
    <property type="match status" value="2"/>
</dbReference>
<feature type="chain" id="PRO_5045155694" description="EF-hand domain-containing protein" evidence="2">
    <location>
        <begin position="24"/>
        <end position="331"/>
    </location>
</feature>
<dbReference type="Proteomes" id="UP001189429">
    <property type="component" value="Unassembled WGS sequence"/>
</dbReference>
<keyword evidence="5" id="KW-1185">Reference proteome</keyword>
<dbReference type="EMBL" id="CAUYUJ010017838">
    <property type="protein sequence ID" value="CAK0878355.1"/>
    <property type="molecule type" value="Genomic_DNA"/>
</dbReference>
<dbReference type="Pfam" id="PF13499">
    <property type="entry name" value="EF-hand_7"/>
    <property type="match status" value="2"/>
</dbReference>
<evidence type="ECO:0000256" key="2">
    <source>
        <dbReference type="SAM" id="SignalP"/>
    </source>
</evidence>
<name>A0ABN9VXI7_9DINO</name>
<dbReference type="PROSITE" id="PS50222">
    <property type="entry name" value="EF_HAND_2"/>
    <property type="match status" value="2"/>
</dbReference>
<protein>
    <recommendedName>
        <fullName evidence="3">EF-hand domain-containing protein</fullName>
    </recommendedName>
</protein>
<feature type="signal peptide" evidence="2">
    <location>
        <begin position="1"/>
        <end position="23"/>
    </location>
</feature>
<feature type="domain" description="EF-hand" evidence="3">
    <location>
        <begin position="279"/>
        <end position="314"/>
    </location>
</feature>
<proteinExistence type="predicted"/>
<gene>
    <name evidence="4" type="ORF">PCOR1329_LOCUS62150</name>
</gene>
<keyword evidence="1" id="KW-0106">Calcium</keyword>
<dbReference type="PANTHER" id="PTHR10827:SF52">
    <property type="entry name" value="IP16409P"/>
    <property type="match status" value="1"/>
</dbReference>
<reference evidence="4" key="1">
    <citation type="submission" date="2023-10" db="EMBL/GenBank/DDBJ databases">
        <authorList>
            <person name="Chen Y."/>
            <person name="Shah S."/>
            <person name="Dougan E. K."/>
            <person name="Thang M."/>
            <person name="Chan C."/>
        </authorList>
    </citation>
    <scope>NUCLEOTIDE SEQUENCE [LARGE SCALE GENOMIC DNA]</scope>
</reference>
<dbReference type="Gene3D" id="1.10.238.10">
    <property type="entry name" value="EF-hand"/>
    <property type="match status" value="3"/>
</dbReference>
<sequence>MPGQSAWVLALAFASTFWGIAQAETLHGSDDGVGDSVELVADGAHDLDDAHEGLEQIDGIEHGALDAEQIEGIEQEGGEHQSLSAEQMLGLHKKMDANGDGKVSMAELLAFSDSTRRQILEREVQAVLAEMDLDGDGKLSVQELVKDLDSWGGEDVREDEHEAAAMKELEIAKFGAADTSKDGLLDIHELPAIFYPETHEGVLDLTARQTLREKDGNGDGLLSLQEFWRGAPSDDALDQEGEELIVTDDEQEEFRKMDADHSGKLDLQELKAFESGRLHTEEAMKSLFELADKDKDMHVTAEELGAAREQIAGSEAHYPFAEWADHFVDDL</sequence>
<evidence type="ECO:0000313" key="4">
    <source>
        <dbReference type="EMBL" id="CAK0878355.1"/>
    </source>
</evidence>
<dbReference type="SMART" id="SM00054">
    <property type="entry name" value="EFh"/>
    <property type="match status" value="5"/>
</dbReference>
<evidence type="ECO:0000313" key="5">
    <source>
        <dbReference type="Proteomes" id="UP001189429"/>
    </source>
</evidence>
<feature type="domain" description="EF-hand" evidence="3">
    <location>
        <begin position="119"/>
        <end position="154"/>
    </location>
</feature>
<evidence type="ECO:0000259" key="3">
    <source>
        <dbReference type="PROSITE" id="PS50222"/>
    </source>
</evidence>
<dbReference type="InterPro" id="IPR018247">
    <property type="entry name" value="EF_Hand_1_Ca_BS"/>
</dbReference>
<comment type="caution">
    <text evidence="4">The sequence shown here is derived from an EMBL/GenBank/DDBJ whole genome shotgun (WGS) entry which is preliminary data.</text>
</comment>
<keyword evidence="2" id="KW-0732">Signal</keyword>
<evidence type="ECO:0000256" key="1">
    <source>
        <dbReference type="ARBA" id="ARBA00022837"/>
    </source>
</evidence>
<dbReference type="PROSITE" id="PS00018">
    <property type="entry name" value="EF_HAND_1"/>
    <property type="match status" value="4"/>
</dbReference>
<dbReference type="Pfam" id="PF13202">
    <property type="entry name" value="EF-hand_5"/>
    <property type="match status" value="1"/>
</dbReference>
<dbReference type="InterPro" id="IPR002048">
    <property type="entry name" value="EF_hand_dom"/>
</dbReference>
<dbReference type="InterPro" id="IPR011992">
    <property type="entry name" value="EF-hand-dom_pair"/>
</dbReference>